<name>A0ABD5Z4F6_9EURY</name>
<dbReference type="Pfam" id="PF20368">
    <property type="entry name" value="DUF6663"/>
    <property type="match status" value="1"/>
</dbReference>
<keyword evidence="2" id="KW-1185">Reference proteome</keyword>
<dbReference type="AlphaFoldDB" id="A0ABD5Z4F6"/>
<dbReference type="InterPro" id="IPR046604">
    <property type="entry name" value="DUF6663"/>
</dbReference>
<gene>
    <name evidence="1" type="ORF">ACFQJ9_11525</name>
</gene>
<protein>
    <submittedName>
        <fullName evidence="1">DUF6663 family protein</fullName>
    </submittedName>
</protein>
<organism evidence="1 2">
    <name type="scientific">Halospeciosus flavus</name>
    <dbReference type="NCBI Taxonomy" id="3032283"/>
    <lineage>
        <taxon>Archaea</taxon>
        <taxon>Methanobacteriati</taxon>
        <taxon>Methanobacteriota</taxon>
        <taxon>Stenosarchaea group</taxon>
        <taxon>Halobacteria</taxon>
        <taxon>Halobacteriales</taxon>
        <taxon>Halobacteriaceae</taxon>
        <taxon>Halospeciosus</taxon>
    </lineage>
</organism>
<sequence>MTPTTGGTYRVLSAVRDAPALRCIPLETDSDAPPDPVRVRTDGYDGGLADASAVAGLRPGYVVGATLSWSDGEARFASVDVREHTLFEFVEGVSGLFEAALDTWEEARREGVGVNSRPTFSTDGEPNGAVYTFAEQSGERDVFAELRDGTLPLEPLVARLDERASCDHEVFVMRPAAHDFVLVYGVLRKGSVLANTVRDTYDCPRPSEPLASDDADAPSL</sequence>
<dbReference type="EMBL" id="JBHTAR010000011">
    <property type="protein sequence ID" value="MFC7200029.1"/>
    <property type="molecule type" value="Genomic_DNA"/>
</dbReference>
<dbReference type="RefSeq" id="WP_279529949.1">
    <property type="nucleotide sequence ID" value="NZ_CP122312.1"/>
</dbReference>
<evidence type="ECO:0000313" key="2">
    <source>
        <dbReference type="Proteomes" id="UP001596447"/>
    </source>
</evidence>
<comment type="caution">
    <text evidence="1">The sequence shown here is derived from an EMBL/GenBank/DDBJ whole genome shotgun (WGS) entry which is preliminary data.</text>
</comment>
<accession>A0ABD5Z4F6</accession>
<evidence type="ECO:0000313" key="1">
    <source>
        <dbReference type="EMBL" id="MFC7200029.1"/>
    </source>
</evidence>
<proteinExistence type="predicted"/>
<dbReference type="Proteomes" id="UP001596447">
    <property type="component" value="Unassembled WGS sequence"/>
</dbReference>
<reference evidence="1 2" key="1">
    <citation type="journal article" date="2019" name="Int. J. Syst. Evol. Microbiol.">
        <title>The Global Catalogue of Microorganisms (GCM) 10K type strain sequencing project: providing services to taxonomists for standard genome sequencing and annotation.</title>
        <authorList>
            <consortium name="The Broad Institute Genomics Platform"/>
            <consortium name="The Broad Institute Genome Sequencing Center for Infectious Disease"/>
            <person name="Wu L."/>
            <person name="Ma J."/>
        </authorList>
    </citation>
    <scope>NUCLEOTIDE SEQUENCE [LARGE SCALE GENOMIC DNA]</scope>
    <source>
        <strain evidence="1 2">XZGYJ-43</strain>
    </source>
</reference>